<comment type="similarity">
    <text evidence="3">Belongs to the metallo-dependent hydrolases superfamily. Adenosine and AMP deaminases family. ADGF subfamily.</text>
</comment>
<dbReference type="GO" id="GO:0006154">
    <property type="term" value="P:adenosine catabolic process"/>
    <property type="evidence" value="ECO:0007669"/>
    <property type="project" value="InterPro"/>
</dbReference>
<dbReference type="FunFam" id="3.20.20.140:FF:000017">
    <property type="entry name" value="Adenosine deaminase 2"/>
    <property type="match status" value="1"/>
</dbReference>
<dbReference type="PANTHER" id="PTHR11409:SF39">
    <property type="entry name" value="ADENOSINE DEAMINASE 2"/>
    <property type="match status" value="1"/>
</dbReference>
<dbReference type="Pfam" id="PF08451">
    <property type="entry name" value="A_deaminase_N"/>
    <property type="match status" value="3"/>
</dbReference>
<dbReference type="Gene3D" id="3.20.20.140">
    <property type="entry name" value="Metal-dependent hydrolases"/>
    <property type="match status" value="5"/>
</dbReference>
<sequence length="1231" mass="141416">DEQTTRTSPPLAMRVIHLDLNEEESRRHMAASKYGGICFHVGIAAMLCLLVVVLFCSAPIGESDSFRSSEERPLEEEASSRLMAIKQVDEEVHHLWRNFHSQPPPLLSHLNISDTNLYAALKSMPKGGLLHVHDSGMLRTDILIDLTYRDNLWDYQCNWMLMSNFYEFETLDVFKDRMRKSFTVRPEGYESSAEMARHLRRQQRLIYGLIAFRPIWSDFIFSMLHDFYTDGMYDLDGKNSTILETAEAIVSVSNIFKDSYKDFYGVKLIYTPSRDLNDSRMDDYLANARLLKLHYPNFFAGFDLNTFGDECNLPLLGQVTQLLRINKDIDFYFHAGESQCPNSLRPDANLLDALLLGSKRIGNSYLNDFRQHPVAYLIAAGFPIVIGSDYPYFWNSAPLTDDFYMAFVGLVSGWGNLRLLKQFAMNSFLYSSLSETERNVANLVDRKLVTLYGSTPHVEALLGPGRPTPDTYKTLRSAFFRYEESRSLGYDLELTERETKANETIMKAKLNEYEEVILVRSKYGAQKVDEYLAERLTLYPTKKFEDNNAAWSTFMTIFNLLDGLLMYAPVWADYYYSALEEFYEDGVLYLEFRSVVPTLYDLDGTQFTPMDTVRIYVETLEKFKEAHPDFIGSRMIYAPIRNTNSEGVTAYIETLKEIKDKYPDFVAGFDLVGQEELGRPLRDYIDELLSIPEEIDFYFHAGETNWFGSTVDENLIDAILLGTKRIGHGFGLVKHPLVTDFRNHPCSHFFADGYPVVISSDDPSFWKATPLTHDFYIAFLGIASQHSDLRLLKKLALNSIQYSSLTGDAQFEALEKWQLKFSMTLRRALAKLEHLGTMGQKLRLSDREQEANKIIMAVKKEEISKGILDPSQFTPGQHIFKTLTEIRKSPIFNLIKRMPKGLTYRKNLWICTTEEGCKAIAFRFSKEKPTQKPMEECNWEPMAEFRDRRGEENEFSEDGVQYLELRSLLPRLYCIDGDMLTIRDTVAIYESELERFKADHPDFIDSKLIYAPLRGVEPSVVEQYVQTAVELNKEFPNFMVGFDLVGQEELGRPLKDFVEPLLKMPEHINFYFHAGETNWFGSPIDENLVDAILLGSKRIGHGFALTKHPMVMRMAKLLDIAIEVCPVSNQVLQLGVDYRNHPAALLLAANVPVVISSDDPSFWRCAPLSHDFYFAFLGIAPMKADLRFLKSLAINSIRYSALEGEEKRLGYAKWEKLWDKWIDDVVEKKGS</sequence>
<evidence type="ECO:0000256" key="5">
    <source>
        <dbReference type="ARBA" id="ARBA00018099"/>
    </source>
</evidence>
<dbReference type="InterPro" id="IPR013659">
    <property type="entry name" value="A_deaminase_N"/>
</dbReference>
<evidence type="ECO:0000256" key="9">
    <source>
        <dbReference type="ARBA" id="ARBA00022801"/>
    </source>
</evidence>
<evidence type="ECO:0000313" key="14">
    <source>
        <dbReference type="EMBL" id="KAI8041780.1"/>
    </source>
</evidence>
<dbReference type="Proteomes" id="UP001059596">
    <property type="component" value="Unassembled WGS sequence"/>
</dbReference>
<reference evidence="14" key="1">
    <citation type="journal article" date="2023" name="Genome Biol. Evol.">
        <title>Long-read-based Genome Assembly of Drosophila gunungcola Reveals Fewer Chemosensory Genes in Flower-breeding Species.</title>
        <authorList>
            <person name="Negi A."/>
            <person name="Liao B.Y."/>
            <person name="Yeh S.D."/>
        </authorList>
    </citation>
    <scope>NUCLEOTIDE SEQUENCE</scope>
    <source>
        <strain evidence="14">Sukarami</strain>
    </source>
</reference>
<dbReference type="SUPFAM" id="SSF51556">
    <property type="entry name" value="Metallo-dependent hydrolases"/>
    <property type="match status" value="3"/>
</dbReference>
<dbReference type="PANTHER" id="PTHR11409">
    <property type="entry name" value="ADENOSINE DEAMINASE"/>
    <property type="match status" value="1"/>
</dbReference>
<dbReference type="InterPro" id="IPR001365">
    <property type="entry name" value="A_deaminase_dom"/>
</dbReference>
<keyword evidence="9" id="KW-0378">Hydrolase</keyword>
<keyword evidence="11" id="KW-0812">Transmembrane</keyword>
<comment type="subcellular location">
    <subcellularLocation>
        <location evidence="2">Secreted</location>
    </subcellularLocation>
</comment>
<dbReference type="EMBL" id="JAMKOV010000003">
    <property type="protein sequence ID" value="KAI8041780.1"/>
    <property type="molecule type" value="Genomic_DNA"/>
</dbReference>
<dbReference type="GO" id="GO:0046103">
    <property type="term" value="P:inosine biosynthetic process"/>
    <property type="evidence" value="ECO:0007669"/>
    <property type="project" value="TreeGrafter"/>
</dbReference>
<name>A0A9Q0BS10_9MUSC</name>
<evidence type="ECO:0000313" key="15">
    <source>
        <dbReference type="Proteomes" id="UP001059596"/>
    </source>
</evidence>
<dbReference type="Pfam" id="PF00962">
    <property type="entry name" value="A_deaminase"/>
    <property type="match status" value="2"/>
</dbReference>
<gene>
    <name evidence="14" type="ORF">M5D96_006049</name>
</gene>
<feature type="transmembrane region" description="Helical" evidence="11">
    <location>
        <begin position="34"/>
        <end position="55"/>
    </location>
</feature>
<evidence type="ECO:0000256" key="11">
    <source>
        <dbReference type="SAM" id="Phobius"/>
    </source>
</evidence>
<comment type="catalytic activity">
    <reaction evidence="10">
        <text>adenosine + H2O + H(+) = inosine + NH4(+)</text>
        <dbReference type="Rhea" id="RHEA:24408"/>
        <dbReference type="ChEBI" id="CHEBI:15377"/>
        <dbReference type="ChEBI" id="CHEBI:15378"/>
        <dbReference type="ChEBI" id="CHEBI:16335"/>
        <dbReference type="ChEBI" id="CHEBI:17596"/>
        <dbReference type="ChEBI" id="CHEBI:28938"/>
        <dbReference type="EC" id="3.5.4.4"/>
    </reaction>
</comment>
<keyword evidence="11" id="KW-1133">Transmembrane helix</keyword>
<dbReference type="InterPro" id="IPR006330">
    <property type="entry name" value="Ado/ade_deaminase"/>
</dbReference>
<accession>A0A9Q0BS10</accession>
<dbReference type="GO" id="GO:0005615">
    <property type="term" value="C:extracellular space"/>
    <property type="evidence" value="ECO:0007669"/>
    <property type="project" value="InterPro"/>
</dbReference>
<dbReference type="GO" id="GO:0046872">
    <property type="term" value="F:metal ion binding"/>
    <property type="evidence" value="ECO:0007669"/>
    <property type="project" value="UniProtKB-KW"/>
</dbReference>
<evidence type="ECO:0000259" key="13">
    <source>
        <dbReference type="Pfam" id="PF08451"/>
    </source>
</evidence>
<feature type="domain" description="Adenosine/AMP deaminase N-terminal" evidence="13">
    <location>
        <begin position="824"/>
        <end position="895"/>
    </location>
</feature>
<feature type="domain" description="Adenosine deaminase" evidence="12">
    <location>
        <begin position="537"/>
        <end position="732"/>
    </location>
</feature>
<evidence type="ECO:0000256" key="8">
    <source>
        <dbReference type="ARBA" id="ARBA00022729"/>
    </source>
</evidence>
<keyword evidence="11" id="KW-0472">Membrane</keyword>
<evidence type="ECO:0000256" key="7">
    <source>
        <dbReference type="ARBA" id="ARBA00022723"/>
    </source>
</evidence>
<dbReference type="EC" id="3.5.4.4" evidence="4"/>
<feature type="domain" description="Adenosine deaminase" evidence="12">
    <location>
        <begin position="956"/>
        <end position="1208"/>
    </location>
</feature>
<feature type="domain" description="Adenosine/AMP deaminase N-terminal" evidence="13">
    <location>
        <begin position="463"/>
        <end position="526"/>
    </location>
</feature>
<comment type="cofactor">
    <cofactor evidence="1">
        <name>Zn(2+)</name>
        <dbReference type="ChEBI" id="CHEBI:29105"/>
    </cofactor>
</comment>
<evidence type="ECO:0000256" key="1">
    <source>
        <dbReference type="ARBA" id="ARBA00001947"/>
    </source>
</evidence>
<evidence type="ECO:0000256" key="3">
    <source>
        <dbReference type="ARBA" id="ARBA00006083"/>
    </source>
</evidence>
<dbReference type="AlphaFoldDB" id="A0A9Q0BS10"/>
<comment type="caution">
    <text evidence="14">The sequence shown here is derived from an EMBL/GenBank/DDBJ whole genome shotgun (WGS) entry which is preliminary data.</text>
</comment>
<keyword evidence="8" id="KW-0732">Signal</keyword>
<protein>
    <recommendedName>
        <fullName evidence="5">Adenosine deaminase</fullName>
        <ecNumber evidence="4">3.5.4.4</ecNumber>
    </recommendedName>
</protein>
<keyword evidence="15" id="KW-1185">Reference proteome</keyword>
<evidence type="ECO:0000259" key="12">
    <source>
        <dbReference type="Pfam" id="PF00962"/>
    </source>
</evidence>
<evidence type="ECO:0000256" key="2">
    <source>
        <dbReference type="ARBA" id="ARBA00004613"/>
    </source>
</evidence>
<evidence type="ECO:0000256" key="10">
    <source>
        <dbReference type="ARBA" id="ARBA00047764"/>
    </source>
</evidence>
<keyword evidence="7" id="KW-0479">Metal-binding</keyword>
<feature type="non-terminal residue" evidence="14">
    <location>
        <position position="1231"/>
    </location>
</feature>
<dbReference type="InterPro" id="IPR032466">
    <property type="entry name" value="Metal_Hydrolase"/>
</dbReference>
<evidence type="ECO:0000256" key="4">
    <source>
        <dbReference type="ARBA" id="ARBA00012784"/>
    </source>
</evidence>
<dbReference type="InterPro" id="IPR006331">
    <property type="entry name" value="ADGF"/>
</dbReference>
<feature type="domain" description="Adenosine/AMP deaminase N-terminal" evidence="13">
    <location>
        <begin position="73"/>
        <end position="121"/>
    </location>
</feature>
<keyword evidence="6" id="KW-0964">Secreted</keyword>
<dbReference type="NCBIfam" id="TIGR01431">
    <property type="entry name" value="adm_rel"/>
    <property type="match status" value="1"/>
</dbReference>
<evidence type="ECO:0000256" key="6">
    <source>
        <dbReference type="ARBA" id="ARBA00022525"/>
    </source>
</evidence>
<dbReference type="GO" id="GO:0004000">
    <property type="term" value="F:adenosine deaminase activity"/>
    <property type="evidence" value="ECO:0007669"/>
    <property type="project" value="InterPro"/>
</dbReference>
<organism evidence="14 15">
    <name type="scientific">Drosophila gunungcola</name>
    <name type="common">fruit fly</name>
    <dbReference type="NCBI Taxonomy" id="103775"/>
    <lineage>
        <taxon>Eukaryota</taxon>
        <taxon>Metazoa</taxon>
        <taxon>Ecdysozoa</taxon>
        <taxon>Arthropoda</taxon>
        <taxon>Hexapoda</taxon>
        <taxon>Insecta</taxon>
        <taxon>Pterygota</taxon>
        <taxon>Neoptera</taxon>
        <taxon>Endopterygota</taxon>
        <taxon>Diptera</taxon>
        <taxon>Brachycera</taxon>
        <taxon>Muscomorpha</taxon>
        <taxon>Ephydroidea</taxon>
        <taxon>Drosophilidae</taxon>
        <taxon>Drosophila</taxon>
        <taxon>Sophophora</taxon>
    </lineage>
</organism>
<proteinExistence type="inferred from homology"/>